<gene>
    <name evidence="1" type="ORF">WN944_005579</name>
</gene>
<proteinExistence type="predicted"/>
<name>A0AAP0M565_9ROSI</name>
<dbReference type="Proteomes" id="UP001428341">
    <property type="component" value="Unassembled WGS sequence"/>
</dbReference>
<organism evidence="1 2">
    <name type="scientific">Citrus x changshan-huyou</name>
    <dbReference type="NCBI Taxonomy" id="2935761"/>
    <lineage>
        <taxon>Eukaryota</taxon>
        <taxon>Viridiplantae</taxon>
        <taxon>Streptophyta</taxon>
        <taxon>Embryophyta</taxon>
        <taxon>Tracheophyta</taxon>
        <taxon>Spermatophyta</taxon>
        <taxon>Magnoliopsida</taxon>
        <taxon>eudicotyledons</taxon>
        <taxon>Gunneridae</taxon>
        <taxon>Pentapetalae</taxon>
        <taxon>rosids</taxon>
        <taxon>malvids</taxon>
        <taxon>Sapindales</taxon>
        <taxon>Rutaceae</taxon>
        <taxon>Aurantioideae</taxon>
        <taxon>Citrus</taxon>
    </lineage>
</organism>
<dbReference type="AlphaFoldDB" id="A0AAP0M565"/>
<comment type="caution">
    <text evidence="1">The sequence shown here is derived from an EMBL/GenBank/DDBJ whole genome shotgun (WGS) entry which is preliminary data.</text>
</comment>
<keyword evidence="2" id="KW-1185">Reference proteome</keyword>
<reference evidence="1 2" key="1">
    <citation type="submission" date="2024-05" db="EMBL/GenBank/DDBJ databases">
        <title>Haplotype-resolved chromosome-level genome assembly of Huyou (Citrus changshanensis).</title>
        <authorList>
            <person name="Miao C."/>
            <person name="Chen W."/>
            <person name="Wu Y."/>
            <person name="Wang L."/>
            <person name="Zhao S."/>
            <person name="Grierson D."/>
            <person name="Xu C."/>
            <person name="Chen K."/>
        </authorList>
    </citation>
    <scope>NUCLEOTIDE SEQUENCE [LARGE SCALE GENOMIC DNA]</scope>
    <source>
        <strain evidence="1">01-14</strain>
        <tissue evidence="1">Leaf</tissue>
    </source>
</reference>
<evidence type="ECO:0000313" key="1">
    <source>
        <dbReference type="EMBL" id="KAK9194872.1"/>
    </source>
</evidence>
<accession>A0AAP0M565</accession>
<protein>
    <submittedName>
        <fullName evidence="1">Uncharacterized protein</fullName>
    </submittedName>
</protein>
<dbReference type="EMBL" id="JBCGBO010000006">
    <property type="protein sequence ID" value="KAK9194872.1"/>
    <property type="molecule type" value="Genomic_DNA"/>
</dbReference>
<evidence type="ECO:0000313" key="2">
    <source>
        <dbReference type="Proteomes" id="UP001428341"/>
    </source>
</evidence>
<sequence length="100" mass="10790">MKERIFLVGDDENFEFFGENFDFEELCESGLGNKILAVAVAGAVVVGRVERQWLGEVAPLAEEKGGCNSCCSNSWWWLQRSSAAAGDGDGGGGDCERPLK</sequence>